<keyword evidence="6" id="KW-1185">Reference proteome</keyword>
<dbReference type="GO" id="GO:0010507">
    <property type="term" value="P:negative regulation of autophagy"/>
    <property type="evidence" value="ECO:0007669"/>
    <property type="project" value="TreeGrafter"/>
</dbReference>
<name>A0A0G2HHQ2_PHACM</name>
<organism evidence="5 6">
    <name type="scientific">Phaeomoniella chlamydospora</name>
    <name type="common">Phaeoacremonium chlamydosporum</name>
    <dbReference type="NCBI Taxonomy" id="158046"/>
    <lineage>
        <taxon>Eukaryota</taxon>
        <taxon>Fungi</taxon>
        <taxon>Dikarya</taxon>
        <taxon>Ascomycota</taxon>
        <taxon>Pezizomycotina</taxon>
        <taxon>Eurotiomycetes</taxon>
        <taxon>Chaetothyriomycetidae</taxon>
        <taxon>Phaeomoniellales</taxon>
        <taxon>Phaeomoniellaceae</taxon>
        <taxon>Phaeomoniella</taxon>
    </lineage>
</organism>
<protein>
    <recommendedName>
        <fullName evidence="4">GTP-binding protein</fullName>
    </recommendedName>
</protein>
<dbReference type="GO" id="GO:0009267">
    <property type="term" value="P:cellular response to starvation"/>
    <property type="evidence" value="ECO:0007669"/>
    <property type="project" value="TreeGrafter"/>
</dbReference>
<dbReference type="Gene3D" id="3.30.450.190">
    <property type="match status" value="1"/>
</dbReference>
<dbReference type="GO" id="GO:0005634">
    <property type="term" value="C:nucleus"/>
    <property type="evidence" value="ECO:0007669"/>
    <property type="project" value="TreeGrafter"/>
</dbReference>
<reference evidence="5 6" key="2">
    <citation type="submission" date="2015-05" db="EMBL/GenBank/DDBJ databases">
        <authorList>
            <person name="Morales-Cruz A."/>
            <person name="Amrine K.C."/>
            <person name="Cantu D."/>
        </authorList>
    </citation>
    <scope>NUCLEOTIDE SEQUENCE [LARGE SCALE GENOMIC DNA]</scope>
    <source>
        <strain evidence="5">UCRPC4</strain>
    </source>
</reference>
<dbReference type="InterPro" id="IPR027417">
    <property type="entry name" value="P-loop_NTPase"/>
</dbReference>
<reference evidence="5 6" key="1">
    <citation type="submission" date="2015-05" db="EMBL/GenBank/DDBJ databases">
        <title>Distinctive expansion of gene families associated with plant cell wall degradation and secondary metabolism in the genomes of grapevine trunk pathogens.</title>
        <authorList>
            <person name="Lawrence D.P."/>
            <person name="Travadon R."/>
            <person name="Rolshausen P.E."/>
            <person name="Baumgartner K."/>
        </authorList>
    </citation>
    <scope>NUCLEOTIDE SEQUENCE [LARGE SCALE GENOMIC DNA]</scope>
    <source>
        <strain evidence="5">UCRPC4</strain>
    </source>
</reference>
<dbReference type="SUPFAM" id="SSF52540">
    <property type="entry name" value="P-loop containing nucleoside triphosphate hydrolases"/>
    <property type="match status" value="1"/>
</dbReference>
<dbReference type="GO" id="GO:0005525">
    <property type="term" value="F:GTP binding"/>
    <property type="evidence" value="ECO:0007669"/>
    <property type="project" value="UniProtKB-UniRule"/>
</dbReference>
<evidence type="ECO:0000256" key="4">
    <source>
        <dbReference type="RuleBase" id="RU367014"/>
    </source>
</evidence>
<comment type="caution">
    <text evidence="5">The sequence shown here is derived from an EMBL/GenBank/DDBJ whole genome shotgun (WGS) entry which is preliminary data.</text>
</comment>
<sequence length="351" mass="39880">MVINLDGTEVSPTRISWLTAEQERQIFDYECGLSQDASSGDIILGVDHQDPERFHAIWDFPGQLDYFDPDYDDVEIFTGVGALIWVIDAQDEYEESCSRLVTTILNVRPLYPDMHIEVFVHKIDALNAELKADVLNDIQQLVEDSLNDQEYADVPVNYYLTSIYDHSIFEALSKVMQKLIGQLPTFENLLNILVNSCGMEKAYLFDTQTKTYIGSDTRPIDMEVYELCSDFIDVIVDTSELFGWVREDENGKGLGPQMDEVESTVTVHNDTMIYLKEMNRYLCLVTVIKNPAAKDKKGLIDYNCHIFQDALGDVFAKGWEKKEAEGNASLYEQGESAADDSRARLQLAEQL</sequence>
<comment type="subunit">
    <text evidence="4">Component of the GSE complex.</text>
</comment>
<evidence type="ECO:0000256" key="3">
    <source>
        <dbReference type="ARBA" id="ARBA00023134"/>
    </source>
</evidence>
<comment type="similarity">
    <text evidence="1 4">Belongs to the GTR/RAG GTP-binding protein family.</text>
</comment>
<dbReference type="GO" id="GO:1904263">
    <property type="term" value="P:positive regulation of TORC1 signaling"/>
    <property type="evidence" value="ECO:0007669"/>
    <property type="project" value="TreeGrafter"/>
</dbReference>
<gene>
    <name evidence="5" type="ORF">UCRPC4_g00789</name>
</gene>
<dbReference type="Gene3D" id="3.40.50.300">
    <property type="entry name" value="P-loop containing nucleotide triphosphate hydrolases"/>
    <property type="match status" value="1"/>
</dbReference>
<evidence type="ECO:0000256" key="2">
    <source>
        <dbReference type="ARBA" id="ARBA00022741"/>
    </source>
</evidence>
<dbReference type="EMBL" id="LCWF01000019">
    <property type="protein sequence ID" value="KKY27945.1"/>
    <property type="molecule type" value="Genomic_DNA"/>
</dbReference>
<proteinExistence type="inferred from homology"/>
<dbReference type="GO" id="GO:1990131">
    <property type="term" value="C:Gtr1-Gtr2 GTPase complex"/>
    <property type="evidence" value="ECO:0007669"/>
    <property type="project" value="UniProtKB-UniRule"/>
</dbReference>
<keyword evidence="2 4" id="KW-0547">Nucleotide-binding</keyword>
<dbReference type="Proteomes" id="UP000053317">
    <property type="component" value="Unassembled WGS sequence"/>
</dbReference>
<dbReference type="Pfam" id="PF04670">
    <property type="entry name" value="Gtr1_RagA"/>
    <property type="match status" value="1"/>
</dbReference>
<dbReference type="GO" id="GO:0000329">
    <property type="term" value="C:fungal-type vacuole membrane"/>
    <property type="evidence" value="ECO:0007669"/>
    <property type="project" value="EnsemblFungi"/>
</dbReference>
<evidence type="ECO:0000256" key="1">
    <source>
        <dbReference type="ARBA" id="ARBA00007756"/>
    </source>
</evidence>
<dbReference type="InterPro" id="IPR006762">
    <property type="entry name" value="Gtr1_RagA"/>
</dbReference>
<evidence type="ECO:0000313" key="6">
    <source>
        <dbReference type="Proteomes" id="UP000053317"/>
    </source>
</evidence>
<evidence type="ECO:0000313" key="5">
    <source>
        <dbReference type="EMBL" id="KKY27945.1"/>
    </source>
</evidence>
<dbReference type="PANTHER" id="PTHR11259:SF2">
    <property type="entry name" value="GH16429P"/>
    <property type="match status" value="1"/>
</dbReference>
<keyword evidence="3 4" id="KW-0342">GTP-binding</keyword>
<dbReference type="PANTHER" id="PTHR11259">
    <property type="entry name" value="RAS-RELATED GTP BINDING RAG/GTR YEAST"/>
    <property type="match status" value="1"/>
</dbReference>
<comment type="function">
    <text evidence="4">GTPase involved in activation of the TORC1 signaling pathway, which promotes growth and represses autophagy in nutrient-rich conditions.</text>
</comment>
<dbReference type="GO" id="GO:0003924">
    <property type="term" value="F:GTPase activity"/>
    <property type="evidence" value="ECO:0007669"/>
    <property type="project" value="UniProtKB-UniRule"/>
</dbReference>
<accession>A0A0G2HHQ2</accession>
<dbReference type="OrthoDB" id="26136at2759"/>
<dbReference type="AlphaFoldDB" id="A0A0G2HHQ2"/>